<dbReference type="Gene3D" id="2.60.40.1760">
    <property type="entry name" value="glycosyl hydrolase (family 31)"/>
    <property type="match status" value="1"/>
</dbReference>
<evidence type="ECO:0000259" key="5">
    <source>
        <dbReference type="Pfam" id="PF21365"/>
    </source>
</evidence>
<feature type="domain" description="Glycoside hydrolase family 31 N-terminal" evidence="4">
    <location>
        <begin position="10"/>
        <end position="155"/>
    </location>
</feature>
<keyword evidence="2" id="KW-0326">Glycosidase</keyword>
<dbReference type="GO" id="GO:0005975">
    <property type="term" value="P:carbohydrate metabolic process"/>
    <property type="evidence" value="ECO:0007669"/>
    <property type="project" value="InterPro"/>
</dbReference>
<dbReference type="CDD" id="cd06593">
    <property type="entry name" value="GH31_xylosidase_YicI"/>
    <property type="match status" value="1"/>
</dbReference>
<dbReference type="InterPro" id="IPR048395">
    <property type="entry name" value="Glyco_hydro_31_C"/>
</dbReference>
<reference evidence="6" key="1">
    <citation type="journal article" date="2020" name="J. ISSAAS">
        <title>Lactobacilli and other gastrointestinal microbiota of Peromyscus leucopus, reservoir host for agents of Lyme disease and other zoonoses in North America.</title>
        <authorList>
            <person name="Milovic A."/>
            <person name="Bassam K."/>
            <person name="Shao H."/>
            <person name="Chatzistamou I."/>
            <person name="Tufts D.M."/>
            <person name="Diuk-Wasser M."/>
            <person name="Barbour A.G."/>
        </authorList>
    </citation>
    <scope>NUCLEOTIDE SEQUENCE</scope>
    <source>
        <strain evidence="6">LL40</strain>
    </source>
</reference>
<dbReference type="InterPro" id="IPR011013">
    <property type="entry name" value="Gal_mutarotase_sf_dom"/>
</dbReference>
<feature type="domain" description="Glycosyl hydrolase family 31 C-terminal" evidence="5">
    <location>
        <begin position="508"/>
        <end position="591"/>
    </location>
</feature>
<dbReference type="InterPro" id="IPR017853">
    <property type="entry name" value="GH"/>
</dbReference>
<protein>
    <submittedName>
        <fullName evidence="6">Uncharacterized protein</fullName>
    </submittedName>
</protein>
<feature type="domain" description="Glycoside hydrolase family 31 TIM barrel" evidence="3">
    <location>
        <begin position="199"/>
        <end position="499"/>
    </location>
</feature>
<evidence type="ECO:0000259" key="4">
    <source>
        <dbReference type="Pfam" id="PF13802"/>
    </source>
</evidence>
<dbReference type="CDD" id="cd14752">
    <property type="entry name" value="GH31_N"/>
    <property type="match status" value="1"/>
</dbReference>
<comment type="similarity">
    <text evidence="1 2">Belongs to the glycosyl hydrolase 31 family.</text>
</comment>
<dbReference type="InterPro" id="IPR013780">
    <property type="entry name" value="Glyco_hydro_b"/>
</dbReference>
<dbReference type="InterPro" id="IPR000322">
    <property type="entry name" value="Glyco_hydro_31_TIM"/>
</dbReference>
<evidence type="ECO:0000256" key="2">
    <source>
        <dbReference type="RuleBase" id="RU361185"/>
    </source>
</evidence>
<keyword evidence="2" id="KW-0378">Hydrolase</keyword>
<dbReference type="EMBL" id="MN577573">
    <property type="protein sequence ID" value="QGT51246.1"/>
    <property type="molecule type" value="Genomic_DNA"/>
</dbReference>
<dbReference type="PANTHER" id="PTHR43863">
    <property type="entry name" value="HYDROLASE, PUTATIVE (AFU_ORTHOLOGUE AFUA_1G03140)-RELATED"/>
    <property type="match status" value="1"/>
</dbReference>
<dbReference type="InterPro" id="IPR051816">
    <property type="entry name" value="Glycosyl_Hydrolase_31"/>
</dbReference>
<dbReference type="SUPFAM" id="SSF51445">
    <property type="entry name" value="(Trans)glycosidases"/>
    <property type="match status" value="1"/>
</dbReference>
<name>A0A650ENP6_9FIRM</name>
<dbReference type="Pfam" id="PF13802">
    <property type="entry name" value="Gal_mutarotas_2"/>
    <property type="match status" value="1"/>
</dbReference>
<evidence type="ECO:0000259" key="3">
    <source>
        <dbReference type="Pfam" id="PF01055"/>
    </source>
</evidence>
<organism evidence="6">
    <name type="scientific">uncultured Bacillota bacterium</name>
    <dbReference type="NCBI Taxonomy" id="344338"/>
    <lineage>
        <taxon>Bacteria</taxon>
        <taxon>Bacillati</taxon>
        <taxon>Bacillota</taxon>
        <taxon>environmental samples</taxon>
    </lineage>
</organism>
<dbReference type="Gene3D" id="3.20.20.80">
    <property type="entry name" value="Glycosidases"/>
    <property type="match status" value="1"/>
</dbReference>
<accession>A0A650ENP6</accession>
<dbReference type="SUPFAM" id="SSF51011">
    <property type="entry name" value="Glycosyl hydrolase domain"/>
    <property type="match status" value="1"/>
</dbReference>
<dbReference type="InterPro" id="IPR025887">
    <property type="entry name" value="Glyco_hydro_31_N_dom"/>
</dbReference>
<evidence type="ECO:0000313" key="6">
    <source>
        <dbReference type="EMBL" id="QGT51246.1"/>
    </source>
</evidence>
<dbReference type="PANTHER" id="PTHR43863:SF2">
    <property type="entry name" value="MALTASE-GLUCOAMYLASE"/>
    <property type="match status" value="1"/>
</dbReference>
<sequence>MQPERILKKSNSKVWDYTESEGQYIYRGENWDIVVNCTPFRVTLRDKNGKLLVQTNNMADTTCLHKDKPFPLGLVRNMKTWQCHFALSLSLSPGEKIFGGGESFTRLDKRGQKMVMYAKDPHGTEFEGMYKPIPFFMSSRGYGMWFHTTAPFTADIGKECNLGNVAYLYEDSIDISFSVGTPKEVLRAYTAEVGRCERPPLWSFGLWMSRITYQSQHEVLETAEKLRHYRIPCDVIHIDTGWFEEEWRCDYQFAKERFPDPQGMIQQLREMGLRVSLWQNTYFTPENPLYQELVDKGYAVADANGRLAVRDAVLDLSNPEAVEWYQEKLRALLRMGVAAIKADFGEAAPLHGQYASGKSGYYEHNLYPYRYNQAVYDITKQETGEGIIWARSAWSGSQKYPVHWGGDADNSDNAMLATLRGGLSLGLCGFSFWSHDIGGFVRQSPEELYSRWLPFGMLTSHSRCHGAPPTEPWEYSAAFLDLFRKCVELKYSLLPYIWQQAEECCANGFPMLRTLFFEFPNDPGAWLIEDEYMFGADLLVAPLFENGQYARAVYLPSGEWVDYFSGEKYLQGWHEISAAEIPIILLVRKGASIPHIAAALSTDELDWSAVEQRKY</sequence>
<dbReference type="Pfam" id="PF21365">
    <property type="entry name" value="Glyco_hydro_31_3rd"/>
    <property type="match status" value="1"/>
</dbReference>
<dbReference type="Pfam" id="PF01055">
    <property type="entry name" value="Glyco_hydro_31_2nd"/>
    <property type="match status" value="1"/>
</dbReference>
<proteinExistence type="inferred from homology"/>
<dbReference type="SUPFAM" id="SSF74650">
    <property type="entry name" value="Galactose mutarotase-like"/>
    <property type="match status" value="1"/>
</dbReference>
<evidence type="ECO:0000256" key="1">
    <source>
        <dbReference type="ARBA" id="ARBA00007806"/>
    </source>
</evidence>
<dbReference type="AlphaFoldDB" id="A0A650ENP6"/>
<gene>
    <name evidence="6" type="ORF">Firmicute1046_3220</name>
</gene>
<dbReference type="GO" id="GO:0004553">
    <property type="term" value="F:hydrolase activity, hydrolyzing O-glycosyl compounds"/>
    <property type="evidence" value="ECO:0007669"/>
    <property type="project" value="InterPro"/>
</dbReference>
<dbReference type="GO" id="GO:0030246">
    <property type="term" value="F:carbohydrate binding"/>
    <property type="evidence" value="ECO:0007669"/>
    <property type="project" value="InterPro"/>
</dbReference>
<dbReference type="Gene3D" id="2.60.40.1180">
    <property type="entry name" value="Golgi alpha-mannosidase II"/>
    <property type="match status" value="1"/>
</dbReference>